<dbReference type="Gene3D" id="3.30.70.120">
    <property type="match status" value="1"/>
</dbReference>
<dbReference type="OrthoDB" id="37622at2"/>
<evidence type="ECO:0000313" key="2">
    <source>
        <dbReference type="EMBL" id="GGA58788.1"/>
    </source>
</evidence>
<evidence type="ECO:0000256" key="1">
    <source>
        <dbReference type="ARBA" id="ARBA00010169"/>
    </source>
</evidence>
<organism evidence="2 3">
    <name type="scientific">Pelagibacterium lentulum</name>
    <dbReference type="NCBI Taxonomy" id="2029865"/>
    <lineage>
        <taxon>Bacteria</taxon>
        <taxon>Pseudomonadati</taxon>
        <taxon>Pseudomonadota</taxon>
        <taxon>Alphaproteobacteria</taxon>
        <taxon>Hyphomicrobiales</taxon>
        <taxon>Devosiaceae</taxon>
        <taxon>Pelagibacterium</taxon>
    </lineage>
</organism>
<dbReference type="Proteomes" id="UP000596977">
    <property type="component" value="Unassembled WGS sequence"/>
</dbReference>
<dbReference type="SUPFAM" id="SSF54913">
    <property type="entry name" value="GlnB-like"/>
    <property type="match status" value="1"/>
</dbReference>
<gene>
    <name evidence="2" type="ORF">GCM10011499_31140</name>
</gene>
<proteinExistence type="inferred from homology"/>
<dbReference type="GO" id="GO:0005507">
    <property type="term" value="F:copper ion binding"/>
    <property type="evidence" value="ECO:0007669"/>
    <property type="project" value="TreeGrafter"/>
</dbReference>
<evidence type="ECO:0008006" key="4">
    <source>
        <dbReference type="Google" id="ProtNLM"/>
    </source>
</evidence>
<comment type="caution">
    <text evidence="2">The sequence shown here is derived from an EMBL/GenBank/DDBJ whole genome shotgun (WGS) entry which is preliminary data.</text>
</comment>
<sequence>MNSDTERPAIVQIACKDQAEADAIARHLIETHLAACIQSHAIKSTYAWQGKIEQGEEIMLTVKTRTALFSALEATVVALHSYEVPEIVMIEISAGHAPYLDWLATQTASRTK</sequence>
<dbReference type="InterPro" id="IPR015867">
    <property type="entry name" value="N-reg_PII/ATP_PRibTrfase_C"/>
</dbReference>
<evidence type="ECO:0000313" key="3">
    <source>
        <dbReference type="Proteomes" id="UP000596977"/>
    </source>
</evidence>
<dbReference type="AlphaFoldDB" id="A0A916W146"/>
<comment type="similarity">
    <text evidence="1">Belongs to the CutA family.</text>
</comment>
<dbReference type="Pfam" id="PF03091">
    <property type="entry name" value="CutA1"/>
    <property type="match status" value="1"/>
</dbReference>
<dbReference type="InterPro" id="IPR004323">
    <property type="entry name" value="Ion_tolerance_CutA"/>
</dbReference>
<accession>A0A916W146</accession>
<dbReference type="InterPro" id="IPR011322">
    <property type="entry name" value="N-reg_PII-like_a/b"/>
</dbReference>
<dbReference type="PANTHER" id="PTHR23419">
    <property type="entry name" value="DIVALENT CATION TOLERANCE CUTA-RELATED"/>
    <property type="match status" value="1"/>
</dbReference>
<dbReference type="EMBL" id="BMKB01000005">
    <property type="protein sequence ID" value="GGA58788.1"/>
    <property type="molecule type" value="Genomic_DNA"/>
</dbReference>
<reference evidence="2 3" key="1">
    <citation type="journal article" date="2014" name="Int. J. Syst. Evol. Microbiol.">
        <title>Complete genome sequence of Corynebacterium casei LMG S-19264T (=DSM 44701T), isolated from a smear-ripened cheese.</title>
        <authorList>
            <consortium name="US DOE Joint Genome Institute (JGI-PGF)"/>
            <person name="Walter F."/>
            <person name="Albersmeier A."/>
            <person name="Kalinowski J."/>
            <person name="Ruckert C."/>
        </authorList>
    </citation>
    <scope>NUCLEOTIDE SEQUENCE [LARGE SCALE GENOMIC DNA]</scope>
    <source>
        <strain evidence="2 3">CGMCC 1.15896</strain>
    </source>
</reference>
<keyword evidence="3" id="KW-1185">Reference proteome</keyword>
<dbReference type="RefSeq" id="WP_127073808.1">
    <property type="nucleotide sequence ID" value="NZ_BMKB01000005.1"/>
</dbReference>
<protein>
    <recommendedName>
        <fullName evidence="4">Divalent-cation tolerance protein CutA</fullName>
    </recommendedName>
</protein>
<name>A0A916W146_9HYPH</name>
<dbReference type="GO" id="GO:0010038">
    <property type="term" value="P:response to metal ion"/>
    <property type="evidence" value="ECO:0007669"/>
    <property type="project" value="InterPro"/>
</dbReference>
<dbReference type="PANTHER" id="PTHR23419:SF8">
    <property type="entry name" value="FI09726P"/>
    <property type="match status" value="1"/>
</dbReference>